<feature type="domain" description="Neurotransmitter-gated ion-channel transmembrane" evidence="13">
    <location>
        <begin position="258"/>
        <end position="358"/>
    </location>
</feature>
<evidence type="ECO:0000256" key="1">
    <source>
        <dbReference type="ARBA" id="ARBA00004141"/>
    </source>
</evidence>
<evidence type="ECO:0000256" key="3">
    <source>
        <dbReference type="ARBA" id="ARBA00022448"/>
    </source>
</evidence>
<comment type="similarity">
    <text evidence="11">Belongs to the ligand-gated ion channel (TC 1.A.9) family.</text>
</comment>
<gene>
    <name evidence="14" type="ORF">V1264_003859</name>
</gene>
<evidence type="ECO:0000259" key="13">
    <source>
        <dbReference type="Pfam" id="PF02932"/>
    </source>
</evidence>
<dbReference type="CDD" id="cd18991">
    <property type="entry name" value="LGIC_ECD_GlyR"/>
    <property type="match status" value="1"/>
</dbReference>
<feature type="domain" description="Neurotransmitter-gated ion-channel ligand-binding" evidence="12">
    <location>
        <begin position="37"/>
        <end position="250"/>
    </location>
</feature>
<dbReference type="InterPro" id="IPR006029">
    <property type="entry name" value="Neurotrans-gated_channel_TM"/>
</dbReference>
<dbReference type="Pfam" id="PF02931">
    <property type="entry name" value="Neur_chan_LBD"/>
    <property type="match status" value="1"/>
</dbReference>
<dbReference type="GO" id="GO:0005230">
    <property type="term" value="F:extracellular ligand-gated monoatomic ion channel activity"/>
    <property type="evidence" value="ECO:0007669"/>
    <property type="project" value="InterPro"/>
</dbReference>
<dbReference type="PROSITE" id="PS00236">
    <property type="entry name" value="NEUROTR_ION_CHANNEL"/>
    <property type="match status" value="1"/>
</dbReference>
<dbReference type="InterPro" id="IPR038050">
    <property type="entry name" value="Neuro_actylchol_rec"/>
</dbReference>
<keyword evidence="10 11" id="KW-0407">Ion channel</keyword>
<keyword evidence="7 11" id="KW-1133">Transmembrane helix</keyword>
<evidence type="ECO:0000256" key="4">
    <source>
        <dbReference type="ARBA" id="ARBA00022475"/>
    </source>
</evidence>
<evidence type="ECO:0000256" key="5">
    <source>
        <dbReference type="ARBA" id="ARBA00022692"/>
    </source>
</evidence>
<keyword evidence="6 11" id="KW-0732">Signal</keyword>
<dbReference type="AlphaFoldDB" id="A0AAN9G6K7"/>
<name>A0AAN9G6K7_9CAEN</name>
<proteinExistence type="inferred from homology"/>
<evidence type="ECO:0000256" key="11">
    <source>
        <dbReference type="RuleBase" id="RU000687"/>
    </source>
</evidence>
<dbReference type="Gene3D" id="2.70.170.10">
    <property type="entry name" value="Neurotransmitter-gated ion-channel ligand-binding domain"/>
    <property type="match status" value="1"/>
</dbReference>
<dbReference type="InterPro" id="IPR036719">
    <property type="entry name" value="Neuro-gated_channel_TM_sf"/>
</dbReference>
<dbReference type="InterPro" id="IPR018000">
    <property type="entry name" value="Neurotransmitter_ion_chnl_CS"/>
</dbReference>
<evidence type="ECO:0000313" key="15">
    <source>
        <dbReference type="Proteomes" id="UP001374579"/>
    </source>
</evidence>
<feature type="chain" id="PRO_5042669468" evidence="11">
    <location>
        <begin position="25"/>
        <end position="413"/>
    </location>
</feature>
<reference evidence="14 15" key="1">
    <citation type="submission" date="2024-02" db="EMBL/GenBank/DDBJ databases">
        <title>Chromosome-scale genome assembly of the rough periwinkle Littorina saxatilis.</title>
        <authorList>
            <person name="De Jode A."/>
            <person name="Faria R."/>
            <person name="Formenti G."/>
            <person name="Sims Y."/>
            <person name="Smith T.P."/>
            <person name="Tracey A."/>
            <person name="Wood J.M.D."/>
            <person name="Zagrodzka Z.B."/>
            <person name="Johannesson K."/>
            <person name="Butlin R.K."/>
            <person name="Leder E.H."/>
        </authorList>
    </citation>
    <scope>NUCLEOTIDE SEQUENCE [LARGE SCALE GENOMIC DNA]</scope>
    <source>
        <strain evidence="14">Snail1</strain>
        <tissue evidence="14">Muscle</tissue>
    </source>
</reference>
<feature type="transmembrane region" description="Helical" evidence="11">
    <location>
        <begin position="317"/>
        <end position="339"/>
    </location>
</feature>
<evidence type="ECO:0000256" key="9">
    <source>
        <dbReference type="ARBA" id="ARBA00023136"/>
    </source>
</evidence>
<dbReference type="GO" id="GO:0004888">
    <property type="term" value="F:transmembrane signaling receptor activity"/>
    <property type="evidence" value="ECO:0007669"/>
    <property type="project" value="InterPro"/>
</dbReference>
<comment type="caution">
    <text evidence="11">Lacks conserved residue(s) required for the propagation of feature annotation.</text>
</comment>
<evidence type="ECO:0000256" key="10">
    <source>
        <dbReference type="ARBA" id="ARBA00023303"/>
    </source>
</evidence>
<dbReference type="InterPro" id="IPR006028">
    <property type="entry name" value="GABAA/Glycine_rcpt"/>
</dbReference>
<dbReference type="PANTHER" id="PTHR18945">
    <property type="entry name" value="NEUROTRANSMITTER GATED ION CHANNEL"/>
    <property type="match status" value="1"/>
</dbReference>
<dbReference type="InterPro" id="IPR006201">
    <property type="entry name" value="Neur_channel"/>
</dbReference>
<comment type="subcellular location">
    <subcellularLocation>
        <location evidence="2">Cell membrane</location>
    </subcellularLocation>
    <subcellularLocation>
        <location evidence="1">Membrane</location>
        <topology evidence="1">Multi-pass membrane protein</topology>
    </subcellularLocation>
</comment>
<keyword evidence="5 11" id="KW-0812">Transmembrane</keyword>
<evidence type="ECO:0000256" key="6">
    <source>
        <dbReference type="ARBA" id="ARBA00022729"/>
    </source>
</evidence>
<keyword evidence="8 11" id="KW-0406">Ion transport</keyword>
<dbReference type="FunFam" id="2.70.170.10:FF:000065">
    <property type="entry name" value="Glutamate-gated chloride channel, putative"/>
    <property type="match status" value="1"/>
</dbReference>
<dbReference type="Gene3D" id="1.20.58.390">
    <property type="entry name" value="Neurotransmitter-gated ion-channel transmembrane domain"/>
    <property type="match status" value="1"/>
</dbReference>
<evidence type="ECO:0000259" key="12">
    <source>
        <dbReference type="Pfam" id="PF02931"/>
    </source>
</evidence>
<dbReference type="PRINTS" id="PR00253">
    <property type="entry name" value="GABAARECEPTR"/>
</dbReference>
<dbReference type="Pfam" id="PF02932">
    <property type="entry name" value="Neur_chan_memb"/>
    <property type="match status" value="1"/>
</dbReference>
<keyword evidence="3 11" id="KW-0813">Transport</keyword>
<evidence type="ECO:0000256" key="2">
    <source>
        <dbReference type="ARBA" id="ARBA00004236"/>
    </source>
</evidence>
<dbReference type="GO" id="GO:0005886">
    <property type="term" value="C:plasma membrane"/>
    <property type="evidence" value="ECO:0007669"/>
    <property type="project" value="UniProtKB-SubCell"/>
</dbReference>
<dbReference type="CDD" id="cd19049">
    <property type="entry name" value="LGIC_TM_anion"/>
    <property type="match status" value="1"/>
</dbReference>
<evidence type="ECO:0000256" key="8">
    <source>
        <dbReference type="ARBA" id="ARBA00023065"/>
    </source>
</evidence>
<accession>A0AAN9G6K7</accession>
<dbReference type="EMBL" id="JBAMIC010000013">
    <property type="protein sequence ID" value="KAK7096797.1"/>
    <property type="molecule type" value="Genomic_DNA"/>
</dbReference>
<protein>
    <submittedName>
        <fullName evidence="14">Uncharacterized protein</fullName>
    </submittedName>
</protein>
<dbReference type="SUPFAM" id="SSF90112">
    <property type="entry name" value="Neurotransmitter-gated ion-channel transmembrane pore"/>
    <property type="match status" value="1"/>
</dbReference>
<evidence type="ECO:0000256" key="7">
    <source>
        <dbReference type="ARBA" id="ARBA00022989"/>
    </source>
</evidence>
<feature type="signal peptide" evidence="11">
    <location>
        <begin position="1"/>
        <end position="24"/>
    </location>
</feature>
<dbReference type="InterPro" id="IPR006202">
    <property type="entry name" value="Neur_chan_lig-bd"/>
</dbReference>
<keyword evidence="15" id="KW-1185">Reference proteome</keyword>
<keyword evidence="9 11" id="KW-0472">Membrane</keyword>
<dbReference type="NCBIfam" id="TIGR00860">
    <property type="entry name" value="LIC"/>
    <property type="match status" value="1"/>
</dbReference>
<feature type="transmembrane region" description="Helical" evidence="11">
    <location>
        <begin position="253"/>
        <end position="274"/>
    </location>
</feature>
<comment type="caution">
    <text evidence="14">The sequence shown here is derived from an EMBL/GenBank/DDBJ whole genome shotgun (WGS) entry which is preliminary data.</text>
</comment>
<dbReference type="PRINTS" id="PR00252">
    <property type="entry name" value="NRIONCHANNEL"/>
</dbReference>
<organism evidence="14 15">
    <name type="scientific">Littorina saxatilis</name>
    <dbReference type="NCBI Taxonomy" id="31220"/>
    <lineage>
        <taxon>Eukaryota</taxon>
        <taxon>Metazoa</taxon>
        <taxon>Spiralia</taxon>
        <taxon>Lophotrochozoa</taxon>
        <taxon>Mollusca</taxon>
        <taxon>Gastropoda</taxon>
        <taxon>Caenogastropoda</taxon>
        <taxon>Littorinimorpha</taxon>
        <taxon>Littorinoidea</taxon>
        <taxon>Littorinidae</taxon>
        <taxon>Littorina</taxon>
    </lineage>
</organism>
<keyword evidence="4" id="KW-1003">Cell membrane</keyword>
<evidence type="ECO:0000313" key="14">
    <source>
        <dbReference type="EMBL" id="KAK7096797.1"/>
    </source>
</evidence>
<feature type="transmembrane region" description="Helical" evidence="11">
    <location>
        <begin position="286"/>
        <end position="305"/>
    </location>
</feature>
<sequence>MNYSPCLPVMVVALVFFLTDMVDCIGPSSGNQTRLSLLTYLLDTERYDSRVPPEYEKNVPTKITIRVHLLSFDSVSETRMDYSVELFLTQEWRDERLHFANQTDSKWLEVDSKMMNVVWVPDVYFRNEKSGSFHDVTVPNKFMHLYPGGRVVYSVRLSLTLNCRMKLAKYPLDTQVCPMLIQSYTYTTENVVFFWHPTKPMVFDDEMTPQTELPQFSIVANKTDTCETTKDSNEEPTFACIIAKFTLQRDIRYYIIQIYVPSILIVALSWVSFWLDLEAIPARVSLGVLTVLTLNTHGSTIQAALPKVSYIKAIDVWVVSCLIFVFAALLEFAYVNVLARRGDKELGMVQVLATSQLQRDPFQVEACPVQSSSCALNSYTQTPHALSSSACTCRHLFRLPSLAFEMRGSIQNS</sequence>
<dbReference type="InterPro" id="IPR036734">
    <property type="entry name" value="Neur_chan_lig-bd_sf"/>
</dbReference>
<dbReference type="SUPFAM" id="SSF63712">
    <property type="entry name" value="Nicotinic receptor ligand binding domain-like"/>
    <property type="match status" value="1"/>
</dbReference>
<dbReference type="Proteomes" id="UP001374579">
    <property type="component" value="Unassembled WGS sequence"/>
</dbReference>